<feature type="active site" evidence="4">
    <location>
        <position position="40"/>
    </location>
</feature>
<protein>
    <recommendedName>
        <fullName evidence="2 4">acylphosphatase</fullName>
        <ecNumber evidence="2 4">3.6.1.7</ecNumber>
    </recommendedName>
</protein>
<dbReference type="Proteomes" id="UP000192903">
    <property type="component" value="Unassembled WGS sequence"/>
</dbReference>
<dbReference type="PROSITE" id="PS00151">
    <property type="entry name" value="ACYLPHOSPHATASE_2"/>
    <property type="match status" value="1"/>
</dbReference>
<dbReference type="PANTHER" id="PTHR47268">
    <property type="entry name" value="ACYLPHOSPHATASE"/>
    <property type="match status" value="1"/>
</dbReference>
<organism evidence="7 8">
    <name type="scientific">Xaviernesmea oryzae</name>
    <dbReference type="NCBI Taxonomy" id="464029"/>
    <lineage>
        <taxon>Bacteria</taxon>
        <taxon>Pseudomonadati</taxon>
        <taxon>Pseudomonadota</taxon>
        <taxon>Alphaproteobacteria</taxon>
        <taxon>Hyphomicrobiales</taxon>
        <taxon>Rhizobiaceae</taxon>
        <taxon>Rhizobium/Agrobacterium group</taxon>
        <taxon>Xaviernesmea</taxon>
    </lineage>
</organism>
<dbReference type="PANTHER" id="PTHR47268:SF4">
    <property type="entry name" value="ACYLPHOSPHATASE"/>
    <property type="match status" value="1"/>
</dbReference>
<dbReference type="PRINTS" id="PR00112">
    <property type="entry name" value="ACYLPHPHTASE"/>
</dbReference>
<dbReference type="NCBIfam" id="NF010999">
    <property type="entry name" value="PRK14425.1"/>
    <property type="match status" value="1"/>
</dbReference>
<dbReference type="Pfam" id="PF00708">
    <property type="entry name" value="Acylphosphatase"/>
    <property type="match status" value="1"/>
</dbReference>
<proteinExistence type="inferred from homology"/>
<dbReference type="RefSeq" id="WP_085422837.1">
    <property type="nucleotide sequence ID" value="NZ_FXAF01000006.1"/>
</dbReference>
<dbReference type="PROSITE" id="PS51160">
    <property type="entry name" value="ACYLPHOSPHATASE_3"/>
    <property type="match status" value="1"/>
</dbReference>
<evidence type="ECO:0000256" key="4">
    <source>
        <dbReference type="PROSITE-ProRule" id="PRU00520"/>
    </source>
</evidence>
<dbReference type="SUPFAM" id="SSF54975">
    <property type="entry name" value="Acylphosphatase/BLUF domain-like"/>
    <property type="match status" value="1"/>
</dbReference>
<dbReference type="InterPro" id="IPR017968">
    <property type="entry name" value="Acylphosphatase_CS"/>
</dbReference>
<dbReference type="EC" id="3.6.1.7" evidence="2 4"/>
<feature type="active site" evidence="4">
    <location>
        <position position="22"/>
    </location>
</feature>
<evidence type="ECO:0000313" key="8">
    <source>
        <dbReference type="Proteomes" id="UP000192903"/>
    </source>
</evidence>
<gene>
    <name evidence="7" type="ORF">SAMN02982989_2689</name>
</gene>
<dbReference type="OrthoDB" id="5295388at2"/>
<dbReference type="GO" id="GO:0003998">
    <property type="term" value="F:acylphosphatase activity"/>
    <property type="evidence" value="ECO:0007669"/>
    <property type="project" value="UniProtKB-EC"/>
</dbReference>
<name>A0A1X7FCI8_9HYPH</name>
<dbReference type="InterPro" id="IPR036046">
    <property type="entry name" value="Acylphosphatase-like_dom_sf"/>
</dbReference>
<sequence>MSDDHKAALVRITGRVQGVSYRVWTRNEATRLGLAGWVRNEEDGSVTALVAGPDAAVSAMIERFWRGPPGASVSGVETRLTELAEMPAGFRITG</sequence>
<comment type="catalytic activity">
    <reaction evidence="3 4">
        <text>an acyl phosphate + H2O = a carboxylate + phosphate + H(+)</text>
        <dbReference type="Rhea" id="RHEA:14965"/>
        <dbReference type="ChEBI" id="CHEBI:15377"/>
        <dbReference type="ChEBI" id="CHEBI:15378"/>
        <dbReference type="ChEBI" id="CHEBI:29067"/>
        <dbReference type="ChEBI" id="CHEBI:43474"/>
        <dbReference type="ChEBI" id="CHEBI:59918"/>
        <dbReference type="EC" id="3.6.1.7"/>
    </reaction>
</comment>
<accession>A0A1X7FCI8</accession>
<evidence type="ECO:0000256" key="3">
    <source>
        <dbReference type="ARBA" id="ARBA00047645"/>
    </source>
</evidence>
<evidence type="ECO:0000259" key="6">
    <source>
        <dbReference type="PROSITE" id="PS51160"/>
    </source>
</evidence>
<feature type="domain" description="Acylphosphatase-like" evidence="6">
    <location>
        <begin position="7"/>
        <end position="94"/>
    </location>
</feature>
<dbReference type="Gene3D" id="3.30.70.100">
    <property type="match status" value="1"/>
</dbReference>
<evidence type="ECO:0000256" key="5">
    <source>
        <dbReference type="RuleBase" id="RU004168"/>
    </source>
</evidence>
<evidence type="ECO:0000313" key="7">
    <source>
        <dbReference type="EMBL" id="SMF50003.1"/>
    </source>
</evidence>
<dbReference type="EMBL" id="FXAF01000006">
    <property type="protein sequence ID" value="SMF50003.1"/>
    <property type="molecule type" value="Genomic_DNA"/>
</dbReference>
<dbReference type="STRING" id="464029.SAMN02982989_2689"/>
<reference evidence="8" key="1">
    <citation type="submission" date="2017-04" db="EMBL/GenBank/DDBJ databases">
        <authorList>
            <person name="Varghese N."/>
            <person name="Submissions S."/>
        </authorList>
    </citation>
    <scope>NUCLEOTIDE SEQUENCE [LARGE SCALE GENOMIC DNA]</scope>
    <source>
        <strain evidence="8">B4P</strain>
    </source>
</reference>
<keyword evidence="4" id="KW-0378">Hydrolase</keyword>
<evidence type="ECO:0000256" key="2">
    <source>
        <dbReference type="ARBA" id="ARBA00012150"/>
    </source>
</evidence>
<dbReference type="AlphaFoldDB" id="A0A1X7FCI8"/>
<dbReference type="InterPro" id="IPR001792">
    <property type="entry name" value="Acylphosphatase-like_dom"/>
</dbReference>
<dbReference type="InterPro" id="IPR020456">
    <property type="entry name" value="Acylphosphatase"/>
</dbReference>
<evidence type="ECO:0000256" key="1">
    <source>
        <dbReference type="ARBA" id="ARBA00005614"/>
    </source>
</evidence>
<comment type="similarity">
    <text evidence="1 5">Belongs to the acylphosphatase family.</text>
</comment>
<keyword evidence="8" id="KW-1185">Reference proteome</keyword>